<sequence>MGQTDNYSDKKAQIDQRICFLEEHTYQGNDLGVTFQEHAITFKCWTPEADAVSVIIYQSGEVKDKDRVMTVPMKQENNCWKVTVTDEVKEMFYTFEIQRGQEKVEVVDLYAKAVGLNGDRGAIIDLKETDPEGWSQTECVGQDTITDAYIWELHVEDFSSSKTSGISEKNRGKYLAFTEKNTHLEGDERQPTGLAYLKEQGINYVHLLPIFDFDNDELATTYNWGYDPKNYNVPEGKYSSHPKDPKARIRECKQMIQSLHEESIGVVMDVVFNHTAITESSWFNKTVPNYYYRQDEEGNFADGSACGNEIASERKMMRKFIIDSILYWTKEYKIDGFRFDLMGLIDVETMNQLRASLDSEGFSHVILYGEPWDAGSNRIIQPNIPANKSNVWALSEGVAVFSNDLRDSIKGDVFEETDGAFIQGMNGQPQVKQTFYAANLATAIQGNTKRDGQDSGDRWAKSPRQVIAYASVHDNLTLWDKLVSTMRESVDERSYGYDQELLQRNKLAAAVLFTSQGAVLTQAGEEFARTKKGDENSFRSPIEINQLDWKRARTFNELRSFYQGMWQIRKFYPPLRDATTRTAESMVFYETKDENRLAYQVPNCDEQHPWRSLFVLLNSKEETWSFDLPTATENASWHIVADPKGAGIASRGVATSRVTIAPLSFCLLAEQSN</sequence>
<dbReference type="SUPFAM" id="SSF81296">
    <property type="entry name" value="E set domains"/>
    <property type="match status" value="1"/>
</dbReference>
<organism evidence="3 4">
    <name type="scientific">Enterococcus gallinarum</name>
    <dbReference type="NCBI Taxonomy" id="1353"/>
    <lineage>
        <taxon>Bacteria</taxon>
        <taxon>Bacillati</taxon>
        <taxon>Bacillota</taxon>
        <taxon>Bacilli</taxon>
        <taxon>Lactobacillales</taxon>
        <taxon>Enterococcaceae</taxon>
        <taxon>Enterococcus</taxon>
    </lineage>
</organism>
<feature type="domain" description="Glycosyl hydrolase family 13 catalytic" evidence="2">
    <location>
        <begin position="152"/>
        <end position="569"/>
    </location>
</feature>
<dbReference type="InterPro" id="IPR013783">
    <property type="entry name" value="Ig-like_fold"/>
</dbReference>
<dbReference type="RefSeq" id="WP_060813723.1">
    <property type="nucleotide sequence ID" value="NZ_JBHULA010000017.1"/>
</dbReference>
<dbReference type="InterPro" id="IPR004193">
    <property type="entry name" value="Glyco_hydro_13_N"/>
</dbReference>
<evidence type="ECO:0000256" key="1">
    <source>
        <dbReference type="ARBA" id="ARBA00008061"/>
    </source>
</evidence>
<dbReference type="Proteomes" id="UP000254807">
    <property type="component" value="Unassembled WGS sequence"/>
</dbReference>
<reference evidence="3 4" key="1">
    <citation type="submission" date="2018-06" db="EMBL/GenBank/DDBJ databases">
        <authorList>
            <consortium name="Pathogen Informatics"/>
            <person name="Doyle S."/>
        </authorList>
    </citation>
    <scope>NUCLEOTIDE SEQUENCE [LARGE SCALE GENOMIC DNA]</scope>
    <source>
        <strain evidence="3 4">NCTC12360</strain>
    </source>
</reference>
<proteinExistence type="inferred from homology"/>
<evidence type="ECO:0000313" key="3">
    <source>
        <dbReference type="EMBL" id="STD83815.1"/>
    </source>
</evidence>
<dbReference type="CDD" id="cd02860">
    <property type="entry name" value="E_set_Pullulanase"/>
    <property type="match status" value="1"/>
</dbReference>
<dbReference type="OrthoDB" id="9761875at2"/>
<dbReference type="CDD" id="cd11341">
    <property type="entry name" value="AmyAc_Pullulanase_LD-like"/>
    <property type="match status" value="1"/>
</dbReference>
<dbReference type="Pfam" id="PF02922">
    <property type="entry name" value="CBM_48"/>
    <property type="match status" value="1"/>
</dbReference>
<dbReference type="InterPro" id="IPR013780">
    <property type="entry name" value="Glyco_hydro_b"/>
</dbReference>
<dbReference type="InterPro" id="IPR011840">
    <property type="entry name" value="PulA_typeI"/>
</dbReference>
<dbReference type="Pfam" id="PF00128">
    <property type="entry name" value="Alpha-amylase"/>
    <property type="match status" value="1"/>
</dbReference>
<dbReference type="InterPro" id="IPR017853">
    <property type="entry name" value="GH"/>
</dbReference>
<comment type="similarity">
    <text evidence="1">Belongs to the glycosyl hydrolase 13 family.</text>
</comment>
<gene>
    <name evidence="3" type="primary">pulA</name>
    <name evidence="3" type="ORF">NCTC12360_02302</name>
</gene>
<keyword evidence="3" id="KW-0326">Glycosidase</keyword>
<name>A0A376H4R5_ENTGA</name>
<dbReference type="Gene3D" id="2.60.40.1180">
    <property type="entry name" value="Golgi alpha-mannosidase II"/>
    <property type="match status" value="1"/>
</dbReference>
<dbReference type="PANTHER" id="PTHR43002">
    <property type="entry name" value="GLYCOGEN DEBRANCHING ENZYME"/>
    <property type="match status" value="1"/>
</dbReference>
<evidence type="ECO:0000259" key="2">
    <source>
        <dbReference type="SMART" id="SM00642"/>
    </source>
</evidence>
<dbReference type="GO" id="GO:0051060">
    <property type="term" value="F:pullulanase activity"/>
    <property type="evidence" value="ECO:0007669"/>
    <property type="project" value="UniProtKB-EC"/>
</dbReference>
<dbReference type="GO" id="GO:0005975">
    <property type="term" value="P:carbohydrate metabolic process"/>
    <property type="evidence" value="ECO:0007669"/>
    <property type="project" value="InterPro"/>
</dbReference>
<dbReference type="AlphaFoldDB" id="A0A376H4R5"/>
<dbReference type="InterPro" id="IPR014756">
    <property type="entry name" value="Ig_E-set"/>
</dbReference>
<dbReference type="EMBL" id="UFYW01000001">
    <property type="protein sequence ID" value="STD83815.1"/>
    <property type="molecule type" value="Genomic_DNA"/>
</dbReference>
<dbReference type="Gene3D" id="2.60.40.10">
    <property type="entry name" value="Immunoglobulins"/>
    <property type="match status" value="1"/>
</dbReference>
<dbReference type="Gene3D" id="3.20.20.80">
    <property type="entry name" value="Glycosidases"/>
    <property type="match status" value="1"/>
</dbReference>
<dbReference type="InterPro" id="IPR006047">
    <property type="entry name" value="GH13_cat_dom"/>
</dbReference>
<dbReference type="NCBIfam" id="TIGR02104">
    <property type="entry name" value="pulA_typeI"/>
    <property type="match status" value="1"/>
</dbReference>
<protein>
    <submittedName>
        <fullName evidence="3">Pullulanase, type I</fullName>
        <ecNumber evidence="3">3.2.1.41</ecNumber>
    </submittedName>
</protein>
<accession>A0A376H4R5</accession>
<dbReference type="SUPFAM" id="SSF51445">
    <property type="entry name" value="(Trans)glycosidases"/>
    <property type="match status" value="1"/>
</dbReference>
<dbReference type="SMART" id="SM00642">
    <property type="entry name" value="Aamy"/>
    <property type="match status" value="1"/>
</dbReference>
<keyword evidence="4" id="KW-1185">Reference proteome</keyword>
<evidence type="ECO:0000313" key="4">
    <source>
        <dbReference type="Proteomes" id="UP000254807"/>
    </source>
</evidence>
<dbReference type="EC" id="3.2.1.41" evidence="3"/>
<keyword evidence="3" id="KW-0378">Hydrolase</keyword>